<dbReference type="HOGENOM" id="CLU_067295_0_0_9"/>
<gene>
    <name evidence="1" type="ordered locus">CD196_0324</name>
</gene>
<dbReference type="InterPro" id="IPR043740">
    <property type="entry name" value="DUF5685"/>
</dbReference>
<organism evidence="1 2">
    <name type="scientific">Clostridioides difficile (strain CD196)</name>
    <name type="common">Peptoclostridium difficile</name>
    <dbReference type="NCBI Taxonomy" id="645462"/>
    <lineage>
        <taxon>Bacteria</taxon>
        <taxon>Bacillati</taxon>
        <taxon>Bacillota</taxon>
        <taxon>Clostridia</taxon>
        <taxon>Peptostreptococcales</taxon>
        <taxon>Peptostreptococcaceae</taxon>
        <taxon>Clostridioides</taxon>
    </lineage>
</organism>
<evidence type="ECO:0000313" key="2">
    <source>
        <dbReference type="Proteomes" id="UP000002068"/>
    </source>
</evidence>
<reference evidence="1 2" key="1">
    <citation type="journal article" date="2009" name="Genome Biol.">
        <title>Comparative genome and phenotypic analysis of Clostridium difficile 027 strains provides insight into the evolution of a hypervirulent bacterium.</title>
        <authorList>
            <person name="Stabler R.A."/>
            <person name="He M."/>
            <person name="Dawson L."/>
            <person name="Martin M."/>
            <person name="Valiente E."/>
            <person name="Corton C."/>
            <person name="Lawley T.D."/>
            <person name="Sebaihia M."/>
            <person name="Quail M.A."/>
            <person name="Rose G."/>
            <person name="Gerding D.N."/>
            <person name="Gibert M."/>
            <person name="Popoff M.R."/>
            <person name="Parkhill J."/>
            <person name="Dougan G."/>
            <person name="Wren B.W."/>
        </authorList>
    </citation>
    <scope>NUCLEOTIDE SEQUENCE [LARGE SCALE GENOMIC DNA]</scope>
    <source>
        <strain evidence="1 2">CD196</strain>
    </source>
</reference>
<sequence length="303" mass="36001">MHYKINELENKYNLYNKVVQKGVFMFGYVKINKMDLTFREYDYYKAYYCGLCKYLKRNHGEISRFSLNYDITFLIVLLTAVYNPESISTEEVCIVNPFKKKKVITNDITEYAASMNILLTYYKLEDNLMDDKRIKDKLAYYIYKNKLKLAYEKYPEKAEYIKQQLNELNKLEKDKNINIDEVSSIFGNIMGEVFVYKKDENERNLRMIGFNIGKYIYLLDAYEDLDEDFKKGRYNPFIEYIDKNDELKEKVKKIIVTSLGFLARGIDNLNLNKNVGIIENIIYSGVYLRYINILESRGGKNVQ</sequence>
<dbReference type="AlphaFoldDB" id="A0A0H3MZN4"/>
<dbReference type="Pfam" id="PF18937">
    <property type="entry name" value="DUF5685"/>
    <property type="match status" value="1"/>
</dbReference>
<protein>
    <submittedName>
        <fullName evidence="1">Uncharacterized protein</fullName>
    </submittedName>
</protein>
<name>A0A0H3MZN4_CLODC</name>
<dbReference type="Proteomes" id="UP000002068">
    <property type="component" value="Chromosome"/>
</dbReference>
<evidence type="ECO:0000313" key="1">
    <source>
        <dbReference type="EMBL" id="CBA60643.1"/>
    </source>
</evidence>
<proteinExistence type="predicted"/>
<accession>A0A0H3MZN4</accession>
<dbReference type="KEGG" id="cdc:CD196_0324"/>
<dbReference type="EMBL" id="FN538970">
    <property type="protein sequence ID" value="CBA60643.1"/>
    <property type="molecule type" value="Genomic_DNA"/>
</dbReference>